<dbReference type="PROSITE" id="PS51000">
    <property type="entry name" value="HTH_DEOR_2"/>
    <property type="match status" value="1"/>
</dbReference>
<dbReference type="InterPro" id="IPR051534">
    <property type="entry name" value="CBASS_pafABC_assoc_protein"/>
</dbReference>
<dbReference type="EMBL" id="VLLL01000005">
    <property type="protein sequence ID" value="TWJ15518.1"/>
    <property type="molecule type" value="Genomic_DNA"/>
</dbReference>
<dbReference type="Pfam" id="PF08279">
    <property type="entry name" value="HTH_11"/>
    <property type="match status" value="1"/>
</dbReference>
<evidence type="ECO:0000313" key="4">
    <source>
        <dbReference type="EMBL" id="TWJ15518.1"/>
    </source>
</evidence>
<dbReference type="PANTHER" id="PTHR34580:SF3">
    <property type="entry name" value="PROTEIN PAFB"/>
    <property type="match status" value="1"/>
</dbReference>
<dbReference type="Gene3D" id="1.10.10.10">
    <property type="entry name" value="Winged helix-like DNA-binding domain superfamily/Winged helix DNA-binding domain"/>
    <property type="match status" value="1"/>
</dbReference>
<dbReference type="SUPFAM" id="SSF46785">
    <property type="entry name" value="Winged helix' DNA-binding domain"/>
    <property type="match status" value="1"/>
</dbReference>
<dbReference type="PANTHER" id="PTHR34580">
    <property type="match status" value="1"/>
</dbReference>
<accession>A0A562VCE2</accession>
<keyword evidence="5" id="KW-1185">Reference proteome</keyword>
<keyword evidence="4" id="KW-0238">DNA-binding</keyword>
<dbReference type="InterPro" id="IPR026881">
    <property type="entry name" value="WYL_dom"/>
</dbReference>
<evidence type="ECO:0000256" key="1">
    <source>
        <dbReference type="ARBA" id="ARBA00023015"/>
    </source>
</evidence>
<comment type="caution">
    <text evidence="4">The sequence shown here is derived from an EMBL/GenBank/DDBJ whole genome shotgun (WGS) entry which is preliminary data.</text>
</comment>
<dbReference type="GO" id="GO:0003677">
    <property type="term" value="F:DNA binding"/>
    <property type="evidence" value="ECO:0007669"/>
    <property type="project" value="UniProtKB-KW"/>
</dbReference>
<sequence>MPGMLGGMLPTSARLLKLLSLLQAHREWSGGDLATRLEVDVRTVRRDVAKLRALGYPVHAAPGVAGGYQLGAGAKMPPLLLDDEEAVAVALGLRTAAGGSITGIEESSVRALAKLEQVLPSRLRRRVNTLQAVTMSTARSDTPVDATHLTVIATAARDRQRLRFEYRSHDGTASVRNVEPHRLVHTGYRWYLMAWDVDRQDWRNFRVDRMIPRTQTGPGFDARDVPEFDIGDFDAWRNARFQARIALAAPAQEIAARVPQRWGAVEAVDDRGCVLHTGADRLEDLLTWLLYLDVDFVIHEPAELRDHVSAVRDRMDRAVRH</sequence>
<feature type="domain" description="HTH deoR-type" evidence="3">
    <location>
        <begin position="11"/>
        <end position="66"/>
    </location>
</feature>
<protein>
    <submittedName>
        <fullName evidence="4">Putative DNA-binding transcriptional regulator YafY</fullName>
    </submittedName>
</protein>
<dbReference type="PROSITE" id="PS52050">
    <property type="entry name" value="WYL"/>
    <property type="match status" value="1"/>
</dbReference>
<dbReference type="InterPro" id="IPR036390">
    <property type="entry name" value="WH_DNA-bd_sf"/>
</dbReference>
<keyword evidence="2" id="KW-0804">Transcription</keyword>
<proteinExistence type="predicted"/>
<dbReference type="Pfam" id="PF25583">
    <property type="entry name" value="WCX"/>
    <property type="match status" value="1"/>
</dbReference>
<name>A0A562VCE2_9ACTN</name>
<dbReference type="InterPro" id="IPR036388">
    <property type="entry name" value="WH-like_DNA-bd_sf"/>
</dbReference>
<organism evidence="4 5">
    <name type="scientific">Stackebrandtia albiflava</name>
    <dbReference type="NCBI Taxonomy" id="406432"/>
    <lineage>
        <taxon>Bacteria</taxon>
        <taxon>Bacillati</taxon>
        <taxon>Actinomycetota</taxon>
        <taxon>Actinomycetes</taxon>
        <taxon>Glycomycetales</taxon>
        <taxon>Glycomycetaceae</taxon>
        <taxon>Stackebrandtia</taxon>
    </lineage>
</organism>
<dbReference type="InterPro" id="IPR001034">
    <property type="entry name" value="DeoR_HTH"/>
</dbReference>
<evidence type="ECO:0000256" key="2">
    <source>
        <dbReference type="ARBA" id="ARBA00023163"/>
    </source>
</evidence>
<dbReference type="Proteomes" id="UP000321617">
    <property type="component" value="Unassembled WGS sequence"/>
</dbReference>
<evidence type="ECO:0000313" key="5">
    <source>
        <dbReference type="Proteomes" id="UP000321617"/>
    </source>
</evidence>
<dbReference type="GO" id="GO:0003700">
    <property type="term" value="F:DNA-binding transcription factor activity"/>
    <property type="evidence" value="ECO:0007669"/>
    <property type="project" value="InterPro"/>
</dbReference>
<dbReference type="Pfam" id="PF13280">
    <property type="entry name" value="WYL"/>
    <property type="match status" value="1"/>
</dbReference>
<dbReference type="InterPro" id="IPR013196">
    <property type="entry name" value="HTH_11"/>
</dbReference>
<reference evidence="4 5" key="1">
    <citation type="journal article" date="2013" name="Stand. Genomic Sci.">
        <title>Genomic Encyclopedia of Type Strains, Phase I: The one thousand microbial genomes (KMG-I) project.</title>
        <authorList>
            <person name="Kyrpides N.C."/>
            <person name="Woyke T."/>
            <person name="Eisen J.A."/>
            <person name="Garrity G."/>
            <person name="Lilburn T.G."/>
            <person name="Beck B.J."/>
            <person name="Whitman W.B."/>
            <person name="Hugenholtz P."/>
            <person name="Klenk H.P."/>
        </authorList>
    </citation>
    <scope>NUCLEOTIDE SEQUENCE [LARGE SCALE GENOMIC DNA]</scope>
    <source>
        <strain evidence="4 5">DSM 45044</strain>
    </source>
</reference>
<dbReference type="InterPro" id="IPR057727">
    <property type="entry name" value="WCX_dom"/>
</dbReference>
<dbReference type="AlphaFoldDB" id="A0A562VCE2"/>
<evidence type="ECO:0000259" key="3">
    <source>
        <dbReference type="PROSITE" id="PS51000"/>
    </source>
</evidence>
<gene>
    <name evidence="4" type="ORF">LX16_1229</name>
</gene>
<keyword evidence="1" id="KW-0805">Transcription regulation</keyword>